<name>A0A4Y2LTX2_ARAVE</name>
<gene>
    <name evidence="1" type="ORF">AVEN_204409_1</name>
</gene>
<dbReference type="Proteomes" id="UP000499080">
    <property type="component" value="Unassembled WGS sequence"/>
</dbReference>
<accession>A0A4Y2LTX2</accession>
<proteinExistence type="predicted"/>
<reference evidence="1 2" key="1">
    <citation type="journal article" date="2019" name="Sci. Rep.">
        <title>Orb-weaving spider Araneus ventricosus genome elucidates the spidroin gene catalogue.</title>
        <authorList>
            <person name="Kono N."/>
            <person name="Nakamura H."/>
            <person name="Ohtoshi R."/>
            <person name="Moran D.A.P."/>
            <person name="Shinohara A."/>
            <person name="Yoshida Y."/>
            <person name="Fujiwara M."/>
            <person name="Mori M."/>
            <person name="Tomita M."/>
            <person name="Arakawa K."/>
        </authorList>
    </citation>
    <scope>NUCLEOTIDE SEQUENCE [LARGE SCALE GENOMIC DNA]</scope>
</reference>
<keyword evidence="2" id="KW-1185">Reference proteome</keyword>
<comment type="caution">
    <text evidence="1">The sequence shown here is derived from an EMBL/GenBank/DDBJ whole genome shotgun (WGS) entry which is preliminary data.</text>
</comment>
<evidence type="ECO:0000313" key="1">
    <source>
        <dbReference type="EMBL" id="GBN17493.1"/>
    </source>
</evidence>
<protein>
    <submittedName>
        <fullName evidence="1">Uncharacterized protein</fullName>
    </submittedName>
</protein>
<sequence length="131" mass="14967">MGAIIQKPQCLTICPGGFSFNIVIDGKRGWSDGPLCIIPRIRYDGARGSLMCIVLEKFYQFKNSVLPKARIWSLGFFLMGYCERLYVSEALRLYAGTEAPYHSFYSFDSSSDACKHRREIEHRLDKQQANT</sequence>
<organism evidence="1 2">
    <name type="scientific">Araneus ventricosus</name>
    <name type="common">Orbweaver spider</name>
    <name type="synonym">Epeira ventricosa</name>
    <dbReference type="NCBI Taxonomy" id="182803"/>
    <lineage>
        <taxon>Eukaryota</taxon>
        <taxon>Metazoa</taxon>
        <taxon>Ecdysozoa</taxon>
        <taxon>Arthropoda</taxon>
        <taxon>Chelicerata</taxon>
        <taxon>Arachnida</taxon>
        <taxon>Araneae</taxon>
        <taxon>Araneomorphae</taxon>
        <taxon>Entelegynae</taxon>
        <taxon>Araneoidea</taxon>
        <taxon>Araneidae</taxon>
        <taxon>Araneus</taxon>
    </lineage>
</organism>
<evidence type="ECO:0000313" key="2">
    <source>
        <dbReference type="Proteomes" id="UP000499080"/>
    </source>
</evidence>
<dbReference type="EMBL" id="BGPR01006264">
    <property type="protein sequence ID" value="GBN17493.1"/>
    <property type="molecule type" value="Genomic_DNA"/>
</dbReference>
<dbReference type="AlphaFoldDB" id="A0A4Y2LTX2"/>